<dbReference type="InterPro" id="IPR037066">
    <property type="entry name" value="Plug_dom_sf"/>
</dbReference>
<name>A0A0D5YRU1_9FLAO</name>
<dbReference type="InterPro" id="IPR023997">
    <property type="entry name" value="TonB-dep_OMP_SusC/RagA_CS"/>
</dbReference>
<evidence type="ECO:0000256" key="8">
    <source>
        <dbReference type="ARBA" id="ARBA00023170"/>
    </source>
</evidence>
<evidence type="ECO:0000313" key="14">
    <source>
        <dbReference type="EMBL" id="AKA34588.1"/>
    </source>
</evidence>
<dbReference type="InterPro" id="IPR012910">
    <property type="entry name" value="Plug_dom"/>
</dbReference>
<evidence type="ECO:0000256" key="3">
    <source>
        <dbReference type="ARBA" id="ARBA00022452"/>
    </source>
</evidence>
<comment type="subcellular location">
    <subcellularLocation>
        <location evidence="1 10">Cell outer membrane</location>
        <topology evidence="1 10">Multi-pass membrane protein</topology>
    </subcellularLocation>
</comment>
<evidence type="ECO:0000259" key="13">
    <source>
        <dbReference type="Pfam" id="PF07715"/>
    </source>
</evidence>
<dbReference type="AlphaFoldDB" id="A0A0D5YRU1"/>
<keyword evidence="6 11" id="KW-0798">TonB box</keyword>
<dbReference type="GO" id="GO:0015344">
    <property type="term" value="F:siderophore uptake transmembrane transporter activity"/>
    <property type="evidence" value="ECO:0007669"/>
    <property type="project" value="TreeGrafter"/>
</dbReference>
<keyword evidence="9 10" id="KW-0998">Cell outer membrane</keyword>
<dbReference type="SUPFAM" id="SSF56935">
    <property type="entry name" value="Porins"/>
    <property type="match status" value="1"/>
</dbReference>
<feature type="domain" description="TonB-dependent receptor-like beta-barrel" evidence="12">
    <location>
        <begin position="445"/>
        <end position="1011"/>
    </location>
</feature>
<dbReference type="NCBIfam" id="TIGR04056">
    <property type="entry name" value="OMP_RagA_SusC"/>
    <property type="match status" value="1"/>
</dbReference>
<dbReference type="InterPro" id="IPR036942">
    <property type="entry name" value="Beta-barrel_TonB_sf"/>
</dbReference>
<dbReference type="STRING" id="516051.VC82_938"/>
<evidence type="ECO:0000256" key="4">
    <source>
        <dbReference type="ARBA" id="ARBA00022692"/>
    </source>
</evidence>
<gene>
    <name evidence="14" type="ORF">VC82_938</name>
</gene>
<accession>A0A0D5YRU1</accession>
<evidence type="ECO:0000313" key="15">
    <source>
        <dbReference type="Proteomes" id="UP000032726"/>
    </source>
</evidence>
<evidence type="ECO:0000256" key="9">
    <source>
        <dbReference type="ARBA" id="ARBA00023237"/>
    </source>
</evidence>
<keyword evidence="3 10" id="KW-1134">Transmembrane beta strand</keyword>
<comment type="similarity">
    <text evidence="10 11">Belongs to the TonB-dependent receptor family.</text>
</comment>
<keyword evidence="4 10" id="KW-0812">Transmembrane</keyword>
<protein>
    <submittedName>
        <fullName evidence="14">TonB-dependent receptor</fullName>
    </submittedName>
</protein>
<dbReference type="FunFam" id="2.60.40.1120:FF:000003">
    <property type="entry name" value="Outer membrane protein Omp121"/>
    <property type="match status" value="1"/>
</dbReference>
<dbReference type="Gene3D" id="2.60.40.1120">
    <property type="entry name" value="Carboxypeptidase-like, regulatory domain"/>
    <property type="match status" value="1"/>
</dbReference>
<dbReference type="Proteomes" id="UP000032726">
    <property type="component" value="Chromosome"/>
</dbReference>
<evidence type="ECO:0000256" key="1">
    <source>
        <dbReference type="ARBA" id="ARBA00004571"/>
    </source>
</evidence>
<dbReference type="InterPro" id="IPR023996">
    <property type="entry name" value="TonB-dep_OMP_SusC/RagA"/>
</dbReference>
<evidence type="ECO:0000259" key="12">
    <source>
        <dbReference type="Pfam" id="PF00593"/>
    </source>
</evidence>
<evidence type="ECO:0000256" key="5">
    <source>
        <dbReference type="ARBA" id="ARBA00022729"/>
    </source>
</evidence>
<dbReference type="Pfam" id="PF00593">
    <property type="entry name" value="TonB_dep_Rec_b-barrel"/>
    <property type="match status" value="1"/>
</dbReference>
<proteinExistence type="inferred from homology"/>
<dbReference type="Pfam" id="PF07715">
    <property type="entry name" value="Plug"/>
    <property type="match status" value="1"/>
</dbReference>
<dbReference type="HOGENOM" id="CLU_004317_0_2_10"/>
<dbReference type="GO" id="GO:0044718">
    <property type="term" value="P:siderophore transmembrane transport"/>
    <property type="evidence" value="ECO:0007669"/>
    <property type="project" value="TreeGrafter"/>
</dbReference>
<dbReference type="PANTHER" id="PTHR30069:SF29">
    <property type="entry name" value="HEMOGLOBIN AND HEMOGLOBIN-HAPTOGLOBIN-BINDING PROTEIN 1-RELATED"/>
    <property type="match status" value="1"/>
</dbReference>
<dbReference type="InterPro" id="IPR008969">
    <property type="entry name" value="CarboxyPept-like_regulatory"/>
</dbReference>
<evidence type="ECO:0000256" key="10">
    <source>
        <dbReference type="PROSITE-ProRule" id="PRU01360"/>
    </source>
</evidence>
<organism evidence="14 15">
    <name type="scientific">Flagellimonas lutaonensis</name>
    <dbReference type="NCBI Taxonomy" id="516051"/>
    <lineage>
        <taxon>Bacteria</taxon>
        <taxon>Pseudomonadati</taxon>
        <taxon>Bacteroidota</taxon>
        <taxon>Flavobacteriia</taxon>
        <taxon>Flavobacteriales</taxon>
        <taxon>Flavobacteriaceae</taxon>
        <taxon>Flagellimonas</taxon>
    </lineage>
</organism>
<keyword evidence="8 14" id="KW-0675">Receptor</keyword>
<dbReference type="Gene3D" id="2.170.130.10">
    <property type="entry name" value="TonB-dependent receptor, plug domain"/>
    <property type="match status" value="1"/>
</dbReference>
<sequence length="1053" mass="115331">MKKPYEQYGSQKKKRTRLWLGSLARYVLAALVCLSFQMVDAKAPPADLTIDAYQVTISGTVTDDTGAPLPGANVVVKGTTNGTQTDFDGNYTITADENATLVFSYIGFATQEIPINGQTTIDITLSEDTNQLSEVVVLGYASQTRGDLTGSVASVDVSEATKQPLVNAAEALEGRVTGVTVVNTGTPGDAPKIVIRGFGTSNNTNPLYIIDGVQTDNANVLNSINPQDIEQINVLKDGAAAIYGARASNGVVIITTKSGSYNQGEPVVSLDVYSGIARATNKPGLLNVEQHANMIFESLSNDGATVTHPQYGDGPTPTIPSQLIGYTRVVSYDPITRAPRSATVRPGGTDWLDAITQNAQVQNVSMSIQNGNETGKYFMSANFLNREGIFLETGFKQGTTRLNSEFKIGDKIIIGEHLNASFSNRGNNTSEVNNAFRMSPLIPVYDDEGDFAGTGAPGLSNTRSPVAQLVRRKDDYNKIFRVFGDVYLQAQLYEGLTFKTTISGNIENFNQRRFQALDPEHIEPLSTNTLFEQDINSFTWTWNNTLNYNKTFGDHTLNALVGIEAVEDGSKGKQISRNGFLFETPDFYLLSNGSGTPNVDFAFDGETSLFSIFGTANYSYAGKYFATVTVRNDKSSRFLGDNQSQTFPSFSAGWLISEEDFFPKDGFVSRLKLKGSWGQLGNQTLPVNNPTINISSLNEQLANYALNGSSISTGAILNSVGNPDLKWETSETANFGIEAGFFDDELFLTFEVFDIQTKDLINRDNSLISTTAIDAQAPFVNLGDVQNRGFDLAIGYNHTTSYGLNYNVQANISRYKNEVKEWISDFTVGRTNLRGGAVTRTEVGQPISYYYGREVTGFDSNGRFTYRDVNGDGQIDDENDRTFIGSPHPDFTYGINLSMDYKGFDLSAFFSGSKGNDAYNYEKIFTDFPTFFNGNRSTRVLDSWTPNNTDATLPALSQTIQNAETQPNSYFVEDASFMRLKNLQIGYTFPSNITESLGMNSLRLYVQGTNLFTITDYSGFDPEVISNDNLSLAIDFGNFPLSQIFTVGINTKF</sequence>
<reference evidence="14 15" key="1">
    <citation type="submission" date="2015-03" db="EMBL/GenBank/DDBJ databases">
        <title>Complete genome sequence of Muricauda lutaonensis CC-HSB-11T, isolated from a coastal hot spring.</title>
        <authorList>
            <person name="Kim K.M."/>
        </authorList>
    </citation>
    <scope>NUCLEOTIDE SEQUENCE [LARGE SCALE GENOMIC DNA]</scope>
    <source>
        <strain evidence="14 15">CC-HSB-11</strain>
    </source>
</reference>
<feature type="domain" description="TonB-dependent receptor plug" evidence="13">
    <location>
        <begin position="147"/>
        <end position="251"/>
    </location>
</feature>
<keyword evidence="7 10" id="KW-0472">Membrane</keyword>
<dbReference type="NCBIfam" id="TIGR04057">
    <property type="entry name" value="SusC_RagA_signa"/>
    <property type="match status" value="1"/>
</dbReference>
<dbReference type="EMBL" id="CP011071">
    <property type="protein sequence ID" value="AKA34588.1"/>
    <property type="molecule type" value="Genomic_DNA"/>
</dbReference>
<dbReference type="GO" id="GO:0009279">
    <property type="term" value="C:cell outer membrane"/>
    <property type="evidence" value="ECO:0007669"/>
    <property type="project" value="UniProtKB-SubCell"/>
</dbReference>
<dbReference type="SUPFAM" id="SSF49464">
    <property type="entry name" value="Carboxypeptidase regulatory domain-like"/>
    <property type="match status" value="1"/>
</dbReference>
<evidence type="ECO:0000256" key="7">
    <source>
        <dbReference type="ARBA" id="ARBA00023136"/>
    </source>
</evidence>
<dbReference type="RefSeq" id="WP_084598162.1">
    <property type="nucleotide sequence ID" value="NZ_CP011071.1"/>
</dbReference>
<dbReference type="InterPro" id="IPR039426">
    <property type="entry name" value="TonB-dep_rcpt-like"/>
</dbReference>
<evidence type="ECO:0000256" key="6">
    <source>
        <dbReference type="ARBA" id="ARBA00023077"/>
    </source>
</evidence>
<evidence type="ECO:0000256" key="11">
    <source>
        <dbReference type="RuleBase" id="RU003357"/>
    </source>
</evidence>
<dbReference type="Pfam" id="PF13715">
    <property type="entry name" value="CarbopepD_reg_2"/>
    <property type="match status" value="1"/>
</dbReference>
<dbReference type="KEGG" id="mlt:VC82_938"/>
<keyword evidence="5" id="KW-0732">Signal</keyword>
<dbReference type="Gene3D" id="2.40.170.20">
    <property type="entry name" value="TonB-dependent receptor, beta-barrel domain"/>
    <property type="match status" value="1"/>
</dbReference>
<dbReference type="PATRIC" id="fig|516051.4.peg.974"/>
<evidence type="ECO:0000256" key="2">
    <source>
        <dbReference type="ARBA" id="ARBA00022448"/>
    </source>
</evidence>
<keyword evidence="2 10" id="KW-0813">Transport</keyword>
<dbReference type="PANTHER" id="PTHR30069">
    <property type="entry name" value="TONB-DEPENDENT OUTER MEMBRANE RECEPTOR"/>
    <property type="match status" value="1"/>
</dbReference>
<dbReference type="InterPro" id="IPR000531">
    <property type="entry name" value="Beta-barrel_TonB"/>
</dbReference>
<dbReference type="PROSITE" id="PS52016">
    <property type="entry name" value="TONB_DEPENDENT_REC_3"/>
    <property type="match status" value="1"/>
</dbReference>
<keyword evidence="15" id="KW-1185">Reference proteome</keyword>